<evidence type="ECO:0000313" key="3">
    <source>
        <dbReference type="Proteomes" id="UP000184295"/>
    </source>
</evidence>
<dbReference type="OrthoDB" id="3784387at2"/>
<keyword evidence="3" id="KW-1185">Reference proteome</keyword>
<dbReference type="EMBL" id="FQUL01000002">
    <property type="protein sequence ID" value="SHE30507.1"/>
    <property type="molecule type" value="Genomic_DNA"/>
</dbReference>
<feature type="transmembrane region" description="Helical" evidence="1">
    <location>
        <begin position="20"/>
        <end position="38"/>
    </location>
</feature>
<accession>A0A1M4SER9</accession>
<proteinExistence type="predicted"/>
<dbReference type="STRING" id="1121881.SAMN02745225_00237"/>
<dbReference type="Proteomes" id="UP000184295">
    <property type="component" value="Unassembled WGS sequence"/>
</dbReference>
<dbReference type="AlphaFoldDB" id="A0A1M4SER9"/>
<evidence type="ECO:0008006" key="4">
    <source>
        <dbReference type="Google" id="ProtNLM"/>
    </source>
</evidence>
<feature type="transmembrane region" description="Helical" evidence="1">
    <location>
        <begin position="332"/>
        <end position="348"/>
    </location>
</feature>
<keyword evidence="1" id="KW-0472">Membrane</keyword>
<dbReference type="RefSeq" id="WP_072787927.1">
    <property type="nucleotide sequence ID" value="NZ_FQUL01000002.1"/>
</dbReference>
<feature type="transmembrane region" description="Helical" evidence="1">
    <location>
        <begin position="354"/>
        <end position="371"/>
    </location>
</feature>
<keyword evidence="1" id="KW-1133">Transmembrane helix</keyword>
<name>A0A1M4SER9_9ACTN</name>
<reference evidence="3" key="1">
    <citation type="submission" date="2016-11" db="EMBL/GenBank/DDBJ databases">
        <authorList>
            <person name="Varghese N."/>
            <person name="Submissions S."/>
        </authorList>
    </citation>
    <scope>NUCLEOTIDE SEQUENCE [LARGE SCALE GENOMIC DNA]</scope>
    <source>
        <strain evidence="3">DSM 19514</strain>
    </source>
</reference>
<feature type="transmembrane region" description="Helical" evidence="1">
    <location>
        <begin position="110"/>
        <end position="142"/>
    </location>
</feature>
<feature type="transmembrane region" description="Helical" evidence="1">
    <location>
        <begin position="162"/>
        <end position="188"/>
    </location>
</feature>
<evidence type="ECO:0000256" key="1">
    <source>
        <dbReference type="SAM" id="Phobius"/>
    </source>
</evidence>
<sequence>MNHHSYPSIKSDASKTPLLAALMAVVAYAIFVVVRTVFAAKGNIAAFIVLGNSFVDRHALPIQHLPQVNGPGYDGQFYFRMSLDPFNLNEHAFGITFDTPYRPSRIGYPLIVFVLAAFDKALVPASLVYTNLLAVGAIAFLGAHMAKDAKISPFYGLLPAGYFGFTFSISRDLTEITGTVFVLAALYFMRRQRWKLATLAFSYSVITRETATLVVFAIGIYWLWCHRYVISPRFDRHKAPFPPYIWIVPAFVYAFWGVVTFLNVHQVGLKSDLAANLYFPLAAPIEALAERLSDINQLSSLLWLGQSASWATTQAVAAAQYRHSKATPWEKLAWLVTVLASLSLSSEIWGNTNYLRSVSLSWILAVVVLWGSKPSRRFIASISLVSWLISALPLLLFI</sequence>
<organism evidence="2 3">
    <name type="scientific">Ferrithrix thermotolerans DSM 19514</name>
    <dbReference type="NCBI Taxonomy" id="1121881"/>
    <lineage>
        <taxon>Bacteria</taxon>
        <taxon>Bacillati</taxon>
        <taxon>Actinomycetota</taxon>
        <taxon>Acidimicrobiia</taxon>
        <taxon>Acidimicrobiales</taxon>
        <taxon>Acidimicrobiaceae</taxon>
        <taxon>Ferrithrix</taxon>
    </lineage>
</organism>
<feature type="transmembrane region" description="Helical" evidence="1">
    <location>
        <begin position="378"/>
        <end position="397"/>
    </location>
</feature>
<gene>
    <name evidence="2" type="ORF">SAMN02745225_00237</name>
</gene>
<feature type="transmembrane region" description="Helical" evidence="1">
    <location>
        <begin position="200"/>
        <end position="224"/>
    </location>
</feature>
<feature type="transmembrane region" description="Helical" evidence="1">
    <location>
        <begin position="244"/>
        <end position="264"/>
    </location>
</feature>
<evidence type="ECO:0000313" key="2">
    <source>
        <dbReference type="EMBL" id="SHE30507.1"/>
    </source>
</evidence>
<protein>
    <recommendedName>
        <fullName evidence="4">Glycosyltransferase RgtA/B/C/D-like domain-containing protein</fullName>
    </recommendedName>
</protein>
<keyword evidence="1" id="KW-0812">Transmembrane</keyword>